<comment type="caution">
    <text evidence="8">The sequence shown here is derived from an EMBL/GenBank/DDBJ whole genome shotgun (WGS) entry which is preliminary data.</text>
</comment>
<dbReference type="InterPro" id="IPR007280">
    <property type="entry name" value="Peptidase_C_arc/bac"/>
</dbReference>
<feature type="domain" description="Peptidase S8/S53" evidence="6">
    <location>
        <begin position="421"/>
        <end position="688"/>
    </location>
</feature>
<dbReference type="Gene3D" id="2.60.120.380">
    <property type="match status" value="1"/>
</dbReference>
<dbReference type="PATRIC" id="fig|186479.3.peg.2603"/>
<proteinExistence type="inferred from homology"/>
<name>A0A0P9DUT2_9CHLR</name>
<evidence type="ECO:0000256" key="1">
    <source>
        <dbReference type="ARBA" id="ARBA00022670"/>
    </source>
</evidence>
<reference evidence="8 9" key="1">
    <citation type="submission" date="2015-09" db="EMBL/GenBank/DDBJ databases">
        <title>Draft genome sequence of Kouleothrix aurantiaca JCM 19913.</title>
        <authorList>
            <person name="Hemp J."/>
        </authorList>
    </citation>
    <scope>NUCLEOTIDE SEQUENCE [LARGE SCALE GENOMIC DNA]</scope>
    <source>
        <strain evidence="8 9">COM-B</strain>
    </source>
</reference>
<evidence type="ECO:0000256" key="4">
    <source>
        <dbReference type="PROSITE-ProRule" id="PRU01240"/>
    </source>
</evidence>
<evidence type="ECO:0008006" key="10">
    <source>
        <dbReference type="Google" id="ProtNLM"/>
    </source>
</evidence>
<dbReference type="Pfam" id="PF04151">
    <property type="entry name" value="PPC"/>
    <property type="match status" value="1"/>
</dbReference>
<dbReference type="PROSITE" id="PS00138">
    <property type="entry name" value="SUBTILASE_SER"/>
    <property type="match status" value="1"/>
</dbReference>
<dbReference type="GO" id="GO:0004252">
    <property type="term" value="F:serine-type endopeptidase activity"/>
    <property type="evidence" value="ECO:0007669"/>
    <property type="project" value="UniProtKB-UniRule"/>
</dbReference>
<evidence type="ECO:0000313" key="8">
    <source>
        <dbReference type="EMBL" id="KPV53844.1"/>
    </source>
</evidence>
<dbReference type="GO" id="GO:0006508">
    <property type="term" value="P:proteolysis"/>
    <property type="evidence" value="ECO:0007669"/>
    <property type="project" value="UniProtKB-KW"/>
</dbReference>
<dbReference type="Proteomes" id="UP000050509">
    <property type="component" value="Unassembled WGS sequence"/>
</dbReference>
<evidence type="ECO:0000259" key="6">
    <source>
        <dbReference type="Pfam" id="PF00082"/>
    </source>
</evidence>
<comment type="similarity">
    <text evidence="4">Belongs to the peptidase S8 family.</text>
</comment>
<evidence type="ECO:0000256" key="5">
    <source>
        <dbReference type="SAM" id="SignalP"/>
    </source>
</evidence>
<dbReference type="PRINTS" id="PR00723">
    <property type="entry name" value="SUBTILISIN"/>
</dbReference>
<dbReference type="InterPro" id="IPR036852">
    <property type="entry name" value="Peptidase_S8/S53_dom_sf"/>
</dbReference>
<feature type="active site" description="Charge relay system" evidence="4">
    <location>
        <position position="637"/>
    </location>
</feature>
<feature type="active site" description="Charge relay system" evidence="4">
    <location>
        <position position="194"/>
    </location>
</feature>
<protein>
    <recommendedName>
        <fullName evidence="10">Peptidase S8/S53 domain-containing protein</fullName>
    </recommendedName>
</protein>
<dbReference type="InterPro" id="IPR015500">
    <property type="entry name" value="Peptidase_S8_subtilisin-rel"/>
</dbReference>
<keyword evidence="2 4" id="KW-0378">Hydrolase</keyword>
<dbReference type="SUPFAM" id="SSF52743">
    <property type="entry name" value="Subtilisin-like"/>
    <property type="match status" value="1"/>
</dbReference>
<keyword evidence="3 4" id="KW-0720">Serine protease</keyword>
<organism evidence="8 9">
    <name type="scientific">Kouleothrix aurantiaca</name>
    <dbReference type="NCBI Taxonomy" id="186479"/>
    <lineage>
        <taxon>Bacteria</taxon>
        <taxon>Bacillati</taxon>
        <taxon>Chloroflexota</taxon>
        <taxon>Chloroflexia</taxon>
        <taxon>Chloroflexales</taxon>
        <taxon>Roseiflexineae</taxon>
        <taxon>Roseiflexaceae</taxon>
        <taxon>Kouleothrix</taxon>
    </lineage>
</organism>
<keyword evidence="9" id="KW-1185">Reference proteome</keyword>
<feature type="signal peptide" evidence="5">
    <location>
        <begin position="1"/>
        <end position="30"/>
    </location>
</feature>
<dbReference type="InterPro" id="IPR023828">
    <property type="entry name" value="Peptidase_S8_Ser-AS"/>
</dbReference>
<evidence type="ECO:0000256" key="2">
    <source>
        <dbReference type="ARBA" id="ARBA00022801"/>
    </source>
</evidence>
<dbReference type="Pfam" id="PF00082">
    <property type="entry name" value="Peptidase_S8"/>
    <property type="match status" value="1"/>
</dbReference>
<keyword evidence="5" id="KW-0732">Signal</keyword>
<dbReference type="EMBL" id="LJCR01000167">
    <property type="protein sequence ID" value="KPV53844.1"/>
    <property type="molecule type" value="Genomic_DNA"/>
</dbReference>
<feature type="domain" description="Peptidase C-terminal archaeal/bacterial" evidence="7">
    <location>
        <begin position="1223"/>
        <end position="1285"/>
    </location>
</feature>
<dbReference type="InterPro" id="IPR000209">
    <property type="entry name" value="Peptidase_S8/S53_dom"/>
</dbReference>
<feature type="chain" id="PRO_5006156409" description="Peptidase S8/S53 domain-containing protein" evidence="5">
    <location>
        <begin position="31"/>
        <end position="1362"/>
    </location>
</feature>
<evidence type="ECO:0000313" key="9">
    <source>
        <dbReference type="Proteomes" id="UP000050509"/>
    </source>
</evidence>
<sequence>MGSKARRTRRLLSLGLIALAILAFPPAALAQRPGTASVAPRVDPRAKIHPNLLREMTSASNLRSGDSAGIAFVARIRAGADLSRYASDLLVRPFADPAGGTVAYGHTSAAGVLKLASLDTVFYLQRPESLVEPPAPPKPEVASLNSKLAFKLNMQPGAGPAPDGWYDSGKQIHGSKEAWKKGYTGAGVRLMVNDSGADYCQADLYGTWAYIDDKRSPYYGLPEMFDSISSFLAARDAILGETNIRNGFADYADTSTKVSGSSTQFQPIGAFHPHTYTLPPGSKSGVYHIGSHPDNTLASDAEIQSQAFGDGTATFGERAAVLVVDSHKAGVYDRVYVDLNYNFDFTDDRPATLDRTFRRHEVACLDYNEDGLFDISGGLVYFISDGTNAVPTMDWYWGVPGSAYGPGDLVAFHVMDAFASPAGDHGMGCTSVAVGQGRVRGSVYYGPSGPPQAGGKGLVLGPGKDVLSTQNGDFYSTPFIEDAYIFAGLGYDGESGTADDVQIVSNSWGNSGTDNDGWDGDSRLIDLLNRTLAPQMTILFATGNGAAGYGTATPPKPASGIGIGASTLFDDIGVFEPIASAKQIVGGDPIPWSDRGPGATVNAGVDAIATGAFGVGSVALNEVGDGAISTASFGGTSMATPVAAGNLALMVDAWKQRTGHWPSFEEARALLMGSARNTNHDVWTQGAGLVNADEGTDVAGGRSGAYATPAEWAPGSYRGKEYAAFANIIAPGASDRKTFTLWNAGDKPLKVRLGARQLQQIGTHDYSFTSLDASLDHGDIVNPDYVVRIDKDIPPGTDLLQVREAYPYDQFNPSGTLGFETEFNSWNIHLLNWTDLNRDGAFWHDANSNGKVDITRDEIGVVTASEMDPLEFVRFSYGDNTGPTQQARVGNPLKRKADGILLSFRHSSRPETVPHTDLKVEASFWQQQPWSWVDLDRSSITIPARGKATFRATMRVPASAPFGMYEGSIVASYRGHKGDEEIVIPVTTAVAAAGGHFDFGAKQQPAAPQLYDNSALFGYTDYDWRNESGDWRFFWTDVRANDLPKDASPFLLIDNRWNGANSDIDTLVMGPAEDCFSNGVQCTLLDGYPGDTAIYGPYTLAPVGGSPNTYLGSGRWAYQTSSDGPHELVATPAKEGLHGIFLHQVRMDGSQLDERFQGQAGLATLSPASVTGSGSGSASISLHSDLALENFSGEGFGLSQPLVSSETAQQDNPNNPATSSVVKTITLANAAELNVSTAGPDGVDIDLYVLDPFGNLAAASTSSTANESVSIQRPADGEYTILVHGWNVPGGSAPFTLTIDAIQGTDVRLSGLPSSIPAGGSATLTVAWDASGKPAGTYKGVVFFGPAAAPTLFRVPVTVTVP</sequence>
<feature type="active site" description="Charge relay system" evidence="4">
    <location>
        <position position="425"/>
    </location>
</feature>
<evidence type="ECO:0000256" key="3">
    <source>
        <dbReference type="ARBA" id="ARBA00022825"/>
    </source>
</evidence>
<keyword evidence="1 4" id="KW-0645">Protease</keyword>
<gene>
    <name evidence="8" type="ORF">SE17_07270</name>
</gene>
<accession>A0A0P9DUT2</accession>
<evidence type="ECO:0000259" key="7">
    <source>
        <dbReference type="Pfam" id="PF04151"/>
    </source>
</evidence>
<dbReference type="PROSITE" id="PS51892">
    <property type="entry name" value="SUBTILASE"/>
    <property type="match status" value="1"/>
</dbReference>
<dbReference type="Gene3D" id="3.40.50.200">
    <property type="entry name" value="Peptidase S8/S53 domain"/>
    <property type="match status" value="1"/>
</dbReference>